<feature type="transmembrane region" description="Helical" evidence="6">
    <location>
        <begin position="185"/>
        <end position="205"/>
    </location>
</feature>
<sequence>MHALHHLEPILQLILAIPFVFLIVIYKAAVMMSNRRYSRWPWYRTACWTIGNLFCLLAVAGPLAEAAHQDFRIHMIGHLLLGMAGPLLMVLSKPVSLLLRSIPIRNARRITAVLRKKFFHALMNPLLPALLNIGGLWVLYKTDLFVLMHHSMWLYAIIHAHIFLAGYFFTASIIYIDKTPYGYSFVYRAIILILALAGHQILAKSLYAYPPDGVPITQAEAGSMIMYYGGDAVDLVIIIIFCYQWYKAAKPRKHHQTNTLEAK</sequence>
<gene>
    <name evidence="7" type="ORF">CWS20_24585</name>
</gene>
<name>A0A2N0ZA02_9BACI</name>
<dbReference type="EMBL" id="PISD01000070">
    <property type="protein sequence ID" value="PKG26329.1"/>
    <property type="molecule type" value="Genomic_DNA"/>
</dbReference>
<feature type="transmembrane region" description="Helical" evidence="6">
    <location>
        <begin position="42"/>
        <end position="64"/>
    </location>
</feature>
<feature type="transmembrane region" description="Helical" evidence="6">
    <location>
        <begin position="225"/>
        <end position="246"/>
    </location>
</feature>
<feature type="transmembrane region" description="Helical" evidence="6">
    <location>
        <begin position="12"/>
        <end position="30"/>
    </location>
</feature>
<keyword evidence="8" id="KW-1185">Reference proteome</keyword>
<dbReference type="Proteomes" id="UP000233343">
    <property type="component" value="Unassembled WGS sequence"/>
</dbReference>
<evidence type="ECO:0000256" key="3">
    <source>
        <dbReference type="ARBA" id="ARBA00022692"/>
    </source>
</evidence>
<protein>
    <submittedName>
        <fullName evidence="7">Cytochrome c oxidase assembly protein</fullName>
    </submittedName>
</protein>
<evidence type="ECO:0000256" key="6">
    <source>
        <dbReference type="SAM" id="Phobius"/>
    </source>
</evidence>
<evidence type="ECO:0000313" key="7">
    <source>
        <dbReference type="EMBL" id="PKG26329.1"/>
    </source>
</evidence>
<organism evidence="7 8">
    <name type="scientific">Cytobacillus horneckiae</name>
    <dbReference type="NCBI Taxonomy" id="549687"/>
    <lineage>
        <taxon>Bacteria</taxon>
        <taxon>Bacillati</taxon>
        <taxon>Bacillota</taxon>
        <taxon>Bacilli</taxon>
        <taxon>Bacillales</taxon>
        <taxon>Bacillaceae</taxon>
        <taxon>Cytobacillus</taxon>
    </lineage>
</organism>
<proteinExistence type="predicted"/>
<dbReference type="RefSeq" id="WP_066194029.1">
    <property type="nucleotide sequence ID" value="NZ_JARMMB010000034.1"/>
</dbReference>
<dbReference type="GO" id="GO:0005886">
    <property type="term" value="C:plasma membrane"/>
    <property type="evidence" value="ECO:0007669"/>
    <property type="project" value="UniProtKB-SubCell"/>
</dbReference>
<dbReference type="Pfam" id="PF09678">
    <property type="entry name" value="Caa3_CtaG"/>
    <property type="match status" value="1"/>
</dbReference>
<evidence type="ECO:0000256" key="5">
    <source>
        <dbReference type="ARBA" id="ARBA00023136"/>
    </source>
</evidence>
<comment type="caution">
    <text evidence="7">The sequence shown here is derived from an EMBL/GenBank/DDBJ whole genome shotgun (WGS) entry which is preliminary data.</text>
</comment>
<keyword evidence="4 6" id="KW-1133">Transmembrane helix</keyword>
<feature type="transmembrane region" description="Helical" evidence="6">
    <location>
        <begin position="119"/>
        <end position="140"/>
    </location>
</feature>
<evidence type="ECO:0000256" key="4">
    <source>
        <dbReference type="ARBA" id="ARBA00022989"/>
    </source>
</evidence>
<reference evidence="7 8" key="1">
    <citation type="journal article" date="2010" name="Int. J. Syst. Evol. Microbiol.">
        <title>Bacillus horneckiae sp. nov., isolated from a spacecraft-assembly clean room.</title>
        <authorList>
            <person name="Vaishampayan P."/>
            <person name="Probst A."/>
            <person name="Krishnamurthi S."/>
            <person name="Ghosh S."/>
            <person name="Osman S."/>
            <person name="McDowall A."/>
            <person name="Ruckmani A."/>
            <person name="Mayilraj S."/>
            <person name="Venkateswaran K."/>
        </authorList>
    </citation>
    <scope>NUCLEOTIDE SEQUENCE [LARGE SCALE GENOMIC DNA]</scope>
    <source>
        <strain evidence="8">1PO1SC</strain>
    </source>
</reference>
<feature type="transmembrane region" description="Helical" evidence="6">
    <location>
        <begin position="76"/>
        <end position="99"/>
    </location>
</feature>
<dbReference type="AlphaFoldDB" id="A0A2N0ZA02"/>
<accession>A0A2N0ZA02</accession>
<dbReference type="InterPro" id="IPR019108">
    <property type="entry name" value="Caa3_assmbl_CtaG-rel"/>
</dbReference>
<feature type="transmembrane region" description="Helical" evidence="6">
    <location>
        <begin position="152"/>
        <end position="176"/>
    </location>
</feature>
<keyword evidence="5 6" id="KW-0472">Membrane</keyword>
<keyword evidence="3 6" id="KW-0812">Transmembrane</keyword>
<evidence type="ECO:0000256" key="2">
    <source>
        <dbReference type="ARBA" id="ARBA00022475"/>
    </source>
</evidence>
<evidence type="ECO:0000256" key="1">
    <source>
        <dbReference type="ARBA" id="ARBA00004651"/>
    </source>
</evidence>
<keyword evidence="2" id="KW-1003">Cell membrane</keyword>
<evidence type="ECO:0000313" key="8">
    <source>
        <dbReference type="Proteomes" id="UP000233343"/>
    </source>
</evidence>
<comment type="subcellular location">
    <subcellularLocation>
        <location evidence="1">Cell membrane</location>
        <topology evidence="1">Multi-pass membrane protein</topology>
    </subcellularLocation>
</comment>